<protein>
    <recommendedName>
        <fullName evidence="1">Enoyl reductase (ER) domain-containing protein</fullName>
    </recommendedName>
</protein>
<dbReference type="InterPro" id="IPR013154">
    <property type="entry name" value="ADH-like_N"/>
</dbReference>
<dbReference type="Pfam" id="PF00107">
    <property type="entry name" value="ADH_zinc_N"/>
    <property type="match status" value="1"/>
</dbReference>
<dbReference type="Gene3D" id="3.90.180.10">
    <property type="entry name" value="Medium-chain alcohol dehydrogenases, catalytic domain"/>
    <property type="match status" value="1"/>
</dbReference>
<evidence type="ECO:0000313" key="2">
    <source>
        <dbReference type="EMBL" id="KAE8250084.1"/>
    </source>
</evidence>
<dbReference type="EMBL" id="LWDF02000352">
    <property type="protein sequence ID" value="KAE8250084.1"/>
    <property type="molecule type" value="Genomic_DNA"/>
</dbReference>
<dbReference type="InterPro" id="IPR036291">
    <property type="entry name" value="NAD(P)-bd_dom_sf"/>
</dbReference>
<dbReference type="SUPFAM" id="SSF50129">
    <property type="entry name" value="GroES-like"/>
    <property type="match status" value="1"/>
</dbReference>
<dbReference type="InterPro" id="IPR020843">
    <property type="entry name" value="ER"/>
</dbReference>
<dbReference type="InterPro" id="IPR013149">
    <property type="entry name" value="ADH-like_C"/>
</dbReference>
<keyword evidence="3" id="KW-1185">Reference proteome</keyword>
<name>A0A177TIQ8_9BASI</name>
<dbReference type="PANTHER" id="PTHR45348">
    <property type="entry name" value="HYPOTHETICAL OXIDOREDUCTASE (EUROFUNG)"/>
    <property type="match status" value="1"/>
</dbReference>
<dbReference type="Gene3D" id="3.40.50.720">
    <property type="entry name" value="NAD(P)-binding Rossmann-like Domain"/>
    <property type="match status" value="1"/>
</dbReference>
<comment type="caution">
    <text evidence="2">The sequence shown here is derived from an EMBL/GenBank/DDBJ whole genome shotgun (WGS) entry which is preliminary data.</text>
</comment>
<dbReference type="PANTHER" id="PTHR45348:SF2">
    <property type="entry name" value="ZINC-TYPE ALCOHOL DEHYDROGENASE-LIKE PROTEIN C2E1P3.01"/>
    <property type="match status" value="1"/>
</dbReference>
<feature type="domain" description="Enoyl reductase (ER)" evidence="1">
    <location>
        <begin position="17"/>
        <end position="365"/>
    </location>
</feature>
<gene>
    <name evidence="2" type="ORF">A4X13_0g4957</name>
</gene>
<dbReference type="InterPro" id="IPR011032">
    <property type="entry name" value="GroES-like_sf"/>
</dbReference>
<dbReference type="SUPFAM" id="SSF51735">
    <property type="entry name" value="NAD(P)-binding Rossmann-fold domains"/>
    <property type="match status" value="1"/>
</dbReference>
<evidence type="ECO:0000259" key="1">
    <source>
        <dbReference type="SMART" id="SM00829"/>
    </source>
</evidence>
<dbReference type="AlphaFoldDB" id="A0A177TIQ8"/>
<dbReference type="SMART" id="SM00829">
    <property type="entry name" value="PKS_ER"/>
    <property type="match status" value="1"/>
</dbReference>
<organism evidence="2 3">
    <name type="scientific">Tilletia indica</name>
    <dbReference type="NCBI Taxonomy" id="43049"/>
    <lineage>
        <taxon>Eukaryota</taxon>
        <taxon>Fungi</taxon>
        <taxon>Dikarya</taxon>
        <taxon>Basidiomycota</taxon>
        <taxon>Ustilaginomycotina</taxon>
        <taxon>Exobasidiomycetes</taxon>
        <taxon>Tilletiales</taxon>
        <taxon>Tilletiaceae</taxon>
        <taxon>Tilletia</taxon>
    </lineage>
</organism>
<reference evidence="2" key="2">
    <citation type="journal article" date="2019" name="IMA Fungus">
        <title>Genome sequencing and comparison of five Tilletia species to identify candidate genes for the detection of regulated species infecting wheat.</title>
        <authorList>
            <person name="Nguyen H.D.T."/>
            <person name="Sultana T."/>
            <person name="Kesanakurti P."/>
            <person name="Hambleton S."/>
        </authorList>
    </citation>
    <scope>NUCLEOTIDE SEQUENCE</scope>
    <source>
        <strain evidence="2">DAOMC 236416</strain>
    </source>
</reference>
<dbReference type="InterPro" id="IPR047122">
    <property type="entry name" value="Trans-enoyl_RdTase-like"/>
</dbReference>
<dbReference type="Pfam" id="PF08240">
    <property type="entry name" value="ADH_N"/>
    <property type="match status" value="1"/>
</dbReference>
<dbReference type="Proteomes" id="UP000077521">
    <property type="component" value="Unassembled WGS sequence"/>
</dbReference>
<dbReference type="GO" id="GO:0016651">
    <property type="term" value="F:oxidoreductase activity, acting on NAD(P)H"/>
    <property type="evidence" value="ECO:0007669"/>
    <property type="project" value="InterPro"/>
</dbReference>
<proteinExistence type="predicted"/>
<reference evidence="2" key="1">
    <citation type="submission" date="2016-04" db="EMBL/GenBank/DDBJ databases">
        <authorList>
            <person name="Nguyen H.D."/>
            <person name="Samba Siva P."/>
            <person name="Cullis J."/>
            <person name="Levesque C.A."/>
            <person name="Hambleton S."/>
        </authorList>
    </citation>
    <scope>NUCLEOTIDE SEQUENCE</scope>
    <source>
        <strain evidence="2">DAOMC 236416</strain>
    </source>
</reference>
<dbReference type="CDD" id="cd08249">
    <property type="entry name" value="enoyl_reductase_like"/>
    <property type="match status" value="1"/>
</dbReference>
<accession>A0A177TIQ8</accession>
<evidence type="ECO:0000313" key="3">
    <source>
        <dbReference type="Proteomes" id="UP000077521"/>
    </source>
</evidence>
<sequence length="367" mass="40289">MTSLPSNIRAVLTQEDRTVKVQEIPNKGAKAVPDGEVLVKVHAMGINPTDWKHAFAPQLHYAGRVVGCDSSGEVVAVGKGVTQFKAGDRVAGVIHGTKYEDNGAFADYAIFKEHMLFKLVPGMSFEEGAAWPVPDFTYLQAACCYQGLPLPSPSNPKRDEAVFIWGGATSIGWHGIQQAKLIGLKVLTVASSKHHDTLRELGADEVFDYKDADVMDKLKKTAQEWGNIKYGFDAISENGTTENCIDVLAQTPGGAHLVTVLPASPEAKKRDEKVKVELTLGYTFSNEPLVFAKSIKYDAMPEHARVLREYFHERLPEILEGWQSGKGSKYFRAQKLIVLEGGLDKVDEAMRMLQAGKTSAEKIIVKM</sequence>